<sequence length="85" mass="10157">MHWKGLWALFGYHKEVIDAFILTKRCRNGKRIGFVIFSNERDAQRVIMRLNGFFLLGKRIGVKMARYNGRRGKLRFKRNRNCVLI</sequence>
<dbReference type="InterPro" id="IPR035979">
    <property type="entry name" value="RBD_domain_sf"/>
</dbReference>
<dbReference type="OrthoDB" id="1749483at2759"/>
<evidence type="ECO:0000256" key="1">
    <source>
        <dbReference type="PROSITE-ProRule" id="PRU00176"/>
    </source>
</evidence>
<accession>A0A9D3UW62</accession>
<dbReference type="PROSITE" id="PS50102">
    <property type="entry name" value="RRM"/>
    <property type="match status" value="1"/>
</dbReference>
<organism evidence="3 4">
    <name type="scientific">Gossypium stocksii</name>
    <dbReference type="NCBI Taxonomy" id="47602"/>
    <lineage>
        <taxon>Eukaryota</taxon>
        <taxon>Viridiplantae</taxon>
        <taxon>Streptophyta</taxon>
        <taxon>Embryophyta</taxon>
        <taxon>Tracheophyta</taxon>
        <taxon>Spermatophyta</taxon>
        <taxon>Magnoliopsida</taxon>
        <taxon>eudicotyledons</taxon>
        <taxon>Gunneridae</taxon>
        <taxon>Pentapetalae</taxon>
        <taxon>rosids</taxon>
        <taxon>malvids</taxon>
        <taxon>Malvales</taxon>
        <taxon>Malvaceae</taxon>
        <taxon>Malvoideae</taxon>
        <taxon>Gossypium</taxon>
    </lineage>
</organism>
<dbReference type="SUPFAM" id="SSF54928">
    <property type="entry name" value="RNA-binding domain, RBD"/>
    <property type="match status" value="1"/>
</dbReference>
<dbReference type="EMBL" id="JAIQCV010000009">
    <property type="protein sequence ID" value="KAH1063387.1"/>
    <property type="molecule type" value="Genomic_DNA"/>
</dbReference>
<protein>
    <recommendedName>
        <fullName evidence="2">RRM domain-containing protein</fullName>
    </recommendedName>
</protein>
<dbReference type="InterPro" id="IPR000504">
    <property type="entry name" value="RRM_dom"/>
</dbReference>
<dbReference type="InterPro" id="IPR012677">
    <property type="entry name" value="Nucleotide-bd_a/b_plait_sf"/>
</dbReference>
<evidence type="ECO:0000313" key="3">
    <source>
        <dbReference type="EMBL" id="KAH1063387.1"/>
    </source>
</evidence>
<proteinExistence type="predicted"/>
<reference evidence="3 4" key="1">
    <citation type="journal article" date="2021" name="Plant Biotechnol. J.">
        <title>Multi-omics assisted identification of the key and species-specific regulatory components of drought-tolerant mechanisms in Gossypium stocksii.</title>
        <authorList>
            <person name="Yu D."/>
            <person name="Ke L."/>
            <person name="Zhang D."/>
            <person name="Wu Y."/>
            <person name="Sun Y."/>
            <person name="Mei J."/>
            <person name="Sun J."/>
            <person name="Sun Y."/>
        </authorList>
    </citation>
    <scope>NUCLEOTIDE SEQUENCE [LARGE SCALE GENOMIC DNA]</scope>
    <source>
        <strain evidence="4">cv. E1</strain>
        <tissue evidence="3">Leaf</tissue>
    </source>
</reference>
<evidence type="ECO:0000259" key="2">
    <source>
        <dbReference type="PROSITE" id="PS50102"/>
    </source>
</evidence>
<dbReference type="CDD" id="cd00590">
    <property type="entry name" value="RRM_SF"/>
    <property type="match status" value="1"/>
</dbReference>
<dbReference type="AlphaFoldDB" id="A0A9D3UW62"/>
<name>A0A9D3UW62_9ROSI</name>
<dbReference type="GO" id="GO:0003723">
    <property type="term" value="F:RNA binding"/>
    <property type="evidence" value="ECO:0007669"/>
    <property type="project" value="UniProtKB-UniRule"/>
</dbReference>
<comment type="caution">
    <text evidence="3">The sequence shown here is derived from an EMBL/GenBank/DDBJ whole genome shotgun (WGS) entry which is preliminary data.</text>
</comment>
<keyword evidence="1" id="KW-0694">RNA-binding</keyword>
<dbReference type="Gene3D" id="3.30.70.330">
    <property type="match status" value="1"/>
</dbReference>
<keyword evidence="4" id="KW-1185">Reference proteome</keyword>
<evidence type="ECO:0000313" key="4">
    <source>
        <dbReference type="Proteomes" id="UP000828251"/>
    </source>
</evidence>
<dbReference type="Proteomes" id="UP000828251">
    <property type="component" value="Unassembled WGS sequence"/>
</dbReference>
<gene>
    <name evidence="3" type="ORF">J1N35_028374</name>
</gene>
<dbReference type="Pfam" id="PF00076">
    <property type="entry name" value="RRM_1"/>
    <property type="match status" value="1"/>
</dbReference>
<feature type="domain" description="RRM" evidence="2">
    <location>
        <begin position="1"/>
        <end position="67"/>
    </location>
</feature>